<proteinExistence type="predicted"/>
<dbReference type="InterPro" id="IPR005175">
    <property type="entry name" value="PPC_dom"/>
</dbReference>
<reference evidence="2" key="1">
    <citation type="journal article" date="2014" name="Front. Microbiol.">
        <title>High frequency of phylogenetically diverse reductive dehalogenase-homologous genes in deep subseafloor sedimentary metagenomes.</title>
        <authorList>
            <person name="Kawai M."/>
            <person name="Futagami T."/>
            <person name="Toyoda A."/>
            <person name="Takaki Y."/>
            <person name="Nishi S."/>
            <person name="Hori S."/>
            <person name="Arai W."/>
            <person name="Tsubouchi T."/>
            <person name="Morono Y."/>
            <person name="Uchiyama I."/>
            <person name="Ito T."/>
            <person name="Fujiyama A."/>
            <person name="Inagaki F."/>
            <person name="Takami H."/>
        </authorList>
    </citation>
    <scope>NUCLEOTIDE SEQUENCE</scope>
    <source>
        <strain evidence="2">Expedition CK06-06</strain>
    </source>
</reference>
<dbReference type="Pfam" id="PF03479">
    <property type="entry name" value="PCC"/>
    <property type="match status" value="1"/>
</dbReference>
<dbReference type="SUPFAM" id="SSF117856">
    <property type="entry name" value="AF0104/ALDC/Ptd012-like"/>
    <property type="match status" value="1"/>
</dbReference>
<comment type="caution">
    <text evidence="2">The sequence shown here is derived from an EMBL/GenBank/DDBJ whole genome shotgun (WGS) entry which is preliminary data.</text>
</comment>
<dbReference type="PROSITE" id="PS51742">
    <property type="entry name" value="PPC"/>
    <property type="match status" value="1"/>
</dbReference>
<organism evidence="2">
    <name type="scientific">marine sediment metagenome</name>
    <dbReference type="NCBI Taxonomy" id="412755"/>
    <lineage>
        <taxon>unclassified sequences</taxon>
        <taxon>metagenomes</taxon>
        <taxon>ecological metagenomes</taxon>
    </lineage>
</organism>
<dbReference type="CDD" id="cd11378">
    <property type="entry name" value="DUF296"/>
    <property type="match status" value="1"/>
</dbReference>
<dbReference type="AlphaFoldDB" id="X1G8G5"/>
<dbReference type="Gene3D" id="3.30.1330.80">
    <property type="entry name" value="Hypothetical protein, similar to alpha- acetolactate decarboxylase, domain 2"/>
    <property type="match status" value="1"/>
</dbReference>
<dbReference type="PANTHER" id="PTHR34988">
    <property type="entry name" value="PROTEIN, PUTATIVE-RELATED"/>
    <property type="match status" value="1"/>
</dbReference>
<dbReference type="PANTHER" id="PTHR34988:SF1">
    <property type="entry name" value="DNA-BINDING PROTEIN"/>
    <property type="match status" value="1"/>
</dbReference>
<evidence type="ECO:0000313" key="2">
    <source>
        <dbReference type="EMBL" id="GAH53497.1"/>
    </source>
</evidence>
<gene>
    <name evidence="2" type="ORF">S03H2_30080</name>
</gene>
<feature type="domain" description="PPC" evidence="1">
    <location>
        <begin position="10"/>
        <end position="151"/>
    </location>
</feature>
<evidence type="ECO:0000259" key="1">
    <source>
        <dbReference type="PROSITE" id="PS51742"/>
    </source>
</evidence>
<sequence>MEHQMRYTEGKVGRIFVVRLEDRDKLPEAIESFAQENKVSRGMCILVGGIKNGGKIVVGPEDSESMPIVPMIFGLKGVHEICAVGTIFPDRDGKPRLHMHAALGREGKTRSGCIRPGIEVWKLGEVIVLEITASTAHRKEDTEAGFSMLEP</sequence>
<name>X1G8G5_9ZZZZ</name>
<dbReference type="EMBL" id="BARU01018185">
    <property type="protein sequence ID" value="GAH53497.1"/>
    <property type="molecule type" value="Genomic_DNA"/>
</dbReference>
<accession>X1G8G5</accession>
<protein>
    <recommendedName>
        <fullName evidence="1">PPC domain-containing protein</fullName>
    </recommendedName>
</protein>